<protein>
    <recommendedName>
        <fullName evidence="4">LexA-binding, inner membrane-associated hydrolase</fullName>
    </recommendedName>
</protein>
<dbReference type="Proteomes" id="UP000199377">
    <property type="component" value="Unassembled WGS sequence"/>
</dbReference>
<gene>
    <name evidence="2" type="ORF">SAMN05216258_104428</name>
</gene>
<keyword evidence="1" id="KW-0812">Transmembrane</keyword>
<proteinExistence type="predicted"/>
<keyword evidence="3" id="KW-1185">Reference proteome</keyword>
<accession>A0A1I3FPV3</accession>
<feature type="transmembrane region" description="Helical" evidence="1">
    <location>
        <begin position="32"/>
        <end position="52"/>
    </location>
</feature>
<sequence length="200" mass="21683">MNTPAHLIFAAAAFARPVPPGPGAAAARRRNLAALAGGIAPDLGLFALFAWARWVQGHDLPTIFGQDYGSPLWQGMFRVDNSIVLWGALALAALALRRPTPAVFAGAALLHLAFDLPLHHSDARPHFWPVTDWVFRSPLSYWNPARHGHEVALAEGALCLLLAVVLWRRFRGAWTHAAILILLAVEAAPTVVWPWLLAPG</sequence>
<name>A0A1I3FPV3_9RHOB</name>
<evidence type="ECO:0000313" key="2">
    <source>
        <dbReference type="EMBL" id="SFI13186.1"/>
    </source>
</evidence>
<dbReference type="AlphaFoldDB" id="A0A1I3FPV3"/>
<keyword evidence="1" id="KW-1133">Transmembrane helix</keyword>
<dbReference type="RefSeq" id="WP_177236208.1">
    <property type="nucleotide sequence ID" value="NZ_FOQH01000004.1"/>
</dbReference>
<feature type="transmembrane region" description="Helical" evidence="1">
    <location>
        <begin position="72"/>
        <end position="95"/>
    </location>
</feature>
<dbReference type="STRING" id="1114924.SAMN05216258_104428"/>
<feature type="transmembrane region" description="Helical" evidence="1">
    <location>
        <begin position="177"/>
        <end position="196"/>
    </location>
</feature>
<organism evidence="2 3">
    <name type="scientific">Albimonas pacifica</name>
    <dbReference type="NCBI Taxonomy" id="1114924"/>
    <lineage>
        <taxon>Bacteria</taxon>
        <taxon>Pseudomonadati</taxon>
        <taxon>Pseudomonadota</taxon>
        <taxon>Alphaproteobacteria</taxon>
        <taxon>Rhodobacterales</taxon>
        <taxon>Paracoccaceae</taxon>
        <taxon>Albimonas</taxon>
    </lineage>
</organism>
<keyword evidence="1" id="KW-0472">Membrane</keyword>
<evidence type="ECO:0000256" key="1">
    <source>
        <dbReference type="SAM" id="Phobius"/>
    </source>
</evidence>
<evidence type="ECO:0008006" key="4">
    <source>
        <dbReference type="Google" id="ProtNLM"/>
    </source>
</evidence>
<reference evidence="2 3" key="1">
    <citation type="submission" date="2016-10" db="EMBL/GenBank/DDBJ databases">
        <authorList>
            <person name="de Groot N.N."/>
        </authorList>
    </citation>
    <scope>NUCLEOTIDE SEQUENCE [LARGE SCALE GENOMIC DNA]</scope>
    <source>
        <strain evidence="2 3">CGMCC 1.11030</strain>
    </source>
</reference>
<evidence type="ECO:0000313" key="3">
    <source>
        <dbReference type="Proteomes" id="UP000199377"/>
    </source>
</evidence>
<dbReference type="EMBL" id="FOQH01000004">
    <property type="protein sequence ID" value="SFI13186.1"/>
    <property type="molecule type" value="Genomic_DNA"/>
</dbReference>